<accession>A0ABZ0IH02</accession>
<keyword evidence="2" id="KW-1185">Reference proteome</keyword>
<dbReference type="RefSeq" id="WP_317487133.1">
    <property type="nucleotide sequence ID" value="NZ_CP136051.1"/>
</dbReference>
<sequence>MTKPDTLPTIAFKTSEAFENWVAENHETSRGLWLKIFKKGSVQQTVSYAEALDVALCYGWIDGQKNSFDEEAWLQKFCPRTAKSIWSKINIGHIERLTNEGRMKPAGFEAVEKAKADGRWEKAYDPSSQMTIPEDFLKELSKNRKAEANFKNLNKTSLFFIGFRLQTAKKPETREKRMKEIIDMLAKGEKFR</sequence>
<evidence type="ECO:0000313" key="1">
    <source>
        <dbReference type="EMBL" id="WOK04320.1"/>
    </source>
</evidence>
<evidence type="ECO:0000313" key="2">
    <source>
        <dbReference type="Proteomes" id="UP001302349"/>
    </source>
</evidence>
<dbReference type="Pfam" id="PF13376">
    <property type="entry name" value="OmdA"/>
    <property type="match status" value="1"/>
</dbReference>
<gene>
    <name evidence="1" type="ORF">RT717_14665</name>
</gene>
<dbReference type="EMBL" id="CP136051">
    <property type="protein sequence ID" value="WOK04320.1"/>
    <property type="molecule type" value="Genomic_DNA"/>
</dbReference>
<name>A0ABZ0IH02_9BACT</name>
<dbReference type="Proteomes" id="UP001302349">
    <property type="component" value="Chromosome"/>
</dbReference>
<protein>
    <submittedName>
        <fullName evidence="1">YdeI/OmpD-associated family protein</fullName>
    </submittedName>
</protein>
<proteinExistence type="predicted"/>
<reference evidence="1 2" key="1">
    <citation type="journal article" date="2023" name="Microbiol. Resour. Announc.">
        <title>Complete Genome Sequence of Imperialibacter roseus strain P4T.</title>
        <authorList>
            <person name="Tizabi D.R."/>
            <person name="Bachvaroff T."/>
            <person name="Hill R.T."/>
        </authorList>
    </citation>
    <scope>NUCLEOTIDE SEQUENCE [LARGE SCALE GENOMIC DNA]</scope>
    <source>
        <strain evidence="1 2">P4T</strain>
    </source>
</reference>
<organism evidence="1 2">
    <name type="scientific">Imperialibacter roseus</name>
    <dbReference type="NCBI Taxonomy" id="1324217"/>
    <lineage>
        <taxon>Bacteria</taxon>
        <taxon>Pseudomonadati</taxon>
        <taxon>Bacteroidota</taxon>
        <taxon>Cytophagia</taxon>
        <taxon>Cytophagales</taxon>
        <taxon>Flammeovirgaceae</taxon>
        <taxon>Imperialibacter</taxon>
    </lineage>
</organism>